<evidence type="ECO:0000313" key="1">
    <source>
        <dbReference type="EMBL" id="KAH3839396.1"/>
    </source>
</evidence>
<organism evidence="1 2">
    <name type="scientific">Dreissena polymorpha</name>
    <name type="common">Zebra mussel</name>
    <name type="synonym">Mytilus polymorpha</name>
    <dbReference type="NCBI Taxonomy" id="45954"/>
    <lineage>
        <taxon>Eukaryota</taxon>
        <taxon>Metazoa</taxon>
        <taxon>Spiralia</taxon>
        <taxon>Lophotrochozoa</taxon>
        <taxon>Mollusca</taxon>
        <taxon>Bivalvia</taxon>
        <taxon>Autobranchia</taxon>
        <taxon>Heteroconchia</taxon>
        <taxon>Euheterodonta</taxon>
        <taxon>Imparidentia</taxon>
        <taxon>Neoheterodontei</taxon>
        <taxon>Myida</taxon>
        <taxon>Dreissenoidea</taxon>
        <taxon>Dreissenidae</taxon>
        <taxon>Dreissena</taxon>
    </lineage>
</organism>
<reference evidence="1" key="1">
    <citation type="journal article" date="2019" name="bioRxiv">
        <title>The Genome of the Zebra Mussel, Dreissena polymorpha: A Resource for Invasive Species Research.</title>
        <authorList>
            <person name="McCartney M.A."/>
            <person name="Auch B."/>
            <person name="Kono T."/>
            <person name="Mallez S."/>
            <person name="Zhang Y."/>
            <person name="Obille A."/>
            <person name="Becker A."/>
            <person name="Abrahante J.E."/>
            <person name="Garbe J."/>
            <person name="Badalamenti J.P."/>
            <person name="Herman A."/>
            <person name="Mangelson H."/>
            <person name="Liachko I."/>
            <person name="Sullivan S."/>
            <person name="Sone E.D."/>
            <person name="Koren S."/>
            <person name="Silverstein K.A.T."/>
            <person name="Beckman K.B."/>
            <person name="Gohl D.M."/>
        </authorList>
    </citation>
    <scope>NUCLEOTIDE SEQUENCE</scope>
    <source>
        <strain evidence="1">Duluth1</strain>
        <tissue evidence="1">Whole animal</tissue>
    </source>
</reference>
<dbReference type="EMBL" id="JAIWYP010000004">
    <property type="protein sequence ID" value="KAH3839396.1"/>
    <property type="molecule type" value="Genomic_DNA"/>
</dbReference>
<protein>
    <submittedName>
        <fullName evidence="1">Uncharacterized protein</fullName>
    </submittedName>
</protein>
<sequence>MDLSQRYYLHSCKDLHVHPTRSVFEGLVHEKLSCKGNVLMSDDVKAATIALVVGTVDDVVFGVTAVASCVSPSI</sequence>
<accession>A0A9D4KHV0</accession>
<keyword evidence="2" id="KW-1185">Reference proteome</keyword>
<proteinExistence type="predicted"/>
<evidence type="ECO:0000313" key="2">
    <source>
        <dbReference type="Proteomes" id="UP000828390"/>
    </source>
</evidence>
<dbReference type="AlphaFoldDB" id="A0A9D4KHV0"/>
<dbReference type="Proteomes" id="UP000828390">
    <property type="component" value="Unassembled WGS sequence"/>
</dbReference>
<reference evidence="1" key="2">
    <citation type="submission" date="2020-11" db="EMBL/GenBank/DDBJ databases">
        <authorList>
            <person name="McCartney M.A."/>
            <person name="Auch B."/>
            <person name="Kono T."/>
            <person name="Mallez S."/>
            <person name="Becker A."/>
            <person name="Gohl D.M."/>
            <person name="Silverstein K.A.T."/>
            <person name="Koren S."/>
            <person name="Bechman K.B."/>
            <person name="Herman A."/>
            <person name="Abrahante J.E."/>
            <person name="Garbe J."/>
        </authorList>
    </citation>
    <scope>NUCLEOTIDE SEQUENCE</scope>
    <source>
        <strain evidence="1">Duluth1</strain>
        <tissue evidence="1">Whole animal</tissue>
    </source>
</reference>
<name>A0A9D4KHV0_DREPO</name>
<gene>
    <name evidence="1" type="ORF">DPMN_112826</name>
</gene>
<comment type="caution">
    <text evidence="1">The sequence shown here is derived from an EMBL/GenBank/DDBJ whole genome shotgun (WGS) entry which is preliminary data.</text>
</comment>